<dbReference type="InterPro" id="IPR028938">
    <property type="entry name" value="Rsf1-like"/>
</dbReference>
<dbReference type="GO" id="GO:0042393">
    <property type="term" value="F:histone binding"/>
    <property type="evidence" value="ECO:0007669"/>
    <property type="project" value="TreeGrafter"/>
</dbReference>
<dbReference type="SUPFAM" id="SSF57903">
    <property type="entry name" value="FYVE/PHD zinc finger"/>
    <property type="match status" value="1"/>
</dbReference>
<feature type="region of interest" description="Disordered" evidence="5">
    <location>
        <begin position="822"/>
        <end position="1198"/>
    </location>
</feature>
<name>A0A4S2L7Q4_OPIFE</name>
<dbReference type="InterPro" id="IPR013083">
    <property type="entry name" value="Znf_RING/FYVE/PHD"/>
</dbReference>
<dbReference type="GO" id="GO:0008270">
    <property type="term" value="F:zinc ion binding"/>
    <property type="evidence" value="ECO:0007669"/>
    <property type="project" value="UniProtKB-KW"/>
</dbReference>
<dbReference type="CDD" id="cd15543">
    <property type="entry name" value="PHD_RSF1"/>
    <property type="match status" value="1"/>
</dbReference>
<feature type="compositionally biased region" description="Pro residues" evidence="5">
    <location>
        <begin position="282"/>
        <end position="295"/>
    </location>
</feature>
<dbReference type="PANTHER" id="PTHR14296:SF16">
    <property type="entry name" value="REMODELING AND SPACING FACTOR 1"/>
    <property type="match status" value="1"/>
</dbReference>
<protein>
    <recommendedName>
        <fullName evidence="6">PHD-type domain-containing protein</fullName>
    </recommendedName>
</protein>
<evidence type="ECO:0000256" key="4">
    <source>
        <dbReference type="PROSITE-ProRule" id="PRU00146"/>
    </source>
</evidence>
<evidence type="ECO:0000313" key="7">
    <source>
        <dbReference type="EMBL" id="TGZ59222.1"/>
    </source>
</evidence>
<feature type="compositionally biased region" description="Basic and acidic residues" evidence="5">
    <location>
        <begin position="848"/>
        <end position="860"/>
    </location>
</feature>
<dbReference type="SMART" id="SM00249">
    <property type="entry name" value="PHD"/>
    <property type="match status" value="1"/>
</dbReference>
<dbReference type="Pfam" id="PF00628">
    <property type="entry name" value="PHD"/>
    <property type="match status" value="1"/>
</dbReference>
<reference evidence="7 8" key="1">
    <citation type="journal article" date="2019" name="BMC Genomics">
        <title>New insights from Opisthorchis felineus genome: update on genomics of the epidemiologically important liver flukes.</title>
        <authorList>
            <person name="Ershov N.I."/>
            <person name="Mordvinov V.A."/>
            <person name="Prokhortchouk E.B."/>
            <person name="Pakharukova M.Y."/>
            <person name="Gunbin K.V."/>
            <person name="Ustyantsev K."/>
            <person name="Genaev M.A."/>
            <person name="Blinov A.G."/>
            <person name="Mazur A."/>
            <person name="Boulygina E."/>
            <person name="Tsygankova S."/>
            <person name="Khrameeva E."/>
            <person name="Chekanov N."/>
            <person name="Fan G."/>
            <person name="Xiao A."/>
            <person name="Zhang H."/>
            <person name="Xu X."/>
            <person name="Yang H."/>
            <person name="Solovyev V."/>
            <person name="Lee S.M."/>
            <person name="Liu X."/>
            <person name="Afonnikov D.A."/>
            <person name="Skryabin K.G."/>
        </authorList>
    </citation>
    <scope>NUCLEOTIDE SEQUENCE [LARGE SCALE GENOMIC DNA]</scope>
    <source>
        <strain evidence="7">AK-0245</strain>
        <tissue evidence="7">Whole organism</tissue>
    </source>
</reference>
<evidence type="ECO:0000256" key="1">
    <source>
        <dbReference type="ARBA" id="ARBA00022723"/>
    </source>
</evidence>
<keyword evidence="2 4" id="KW-0863">Zinc-finger</keyword>
<dbReference type="PROSITE" id="PS01359">
    <property type="entry name" value="ZF_PHD_1"/>
    <property type="match status" value="1"/>
</dbReference>
<dbReference type="InterPro" id="IPR001965">
    <property type="entry name" value="Znf_PHD"/>
</dbReference>
<dbReference type="GO" id="GO:0045892">
    <property type="term" value="P:negative regulation of DNA-templated transcription"/>
    <property type="evidence" value="ECO:0007669"/>
    <property type="project" value="TreeGrafter"/>
</dbReference>
<feature type="compositionally biased region" description="Basic residues" evidence="5">
    <location>
        <begin position="875"/>
        <end position="884"/>
    </location>
</feature>
<evidence type="ECO:0000313" key="8">
    <source>
        <dbReference type="Proteomes" id="UP000308267"/>
    </source>
</evidence>
<feature type="compositionally biased region" description="Low complexity" evidence="5">
    <location>
        <begin position="768"/>
        <end position="786"/>
    </location>
</feature>
<feature type="compositionally biased region" description="Basic and acidic residues" evidence="5">
    <location>
        <begin position="897"/>
        <end position="906"/>
    </location>
</feature>
<dbReference type="InterPro" id="IPR011011">
    <property type="entry name" value="Znf_FYVE_PHD"/>
</dbReference>
<keyword evidence="8" id="KW-1185">Reference proteome</keyword>
<dbReference type="InterPro" id="IPR019787">
    <property type="entry name" value="Znf_PHD-finger"/>
</dbReference>
<accession>A0A4S2L7Q4</accession>
<feature type="compositionally biased region" description="Polar residues" evidence="5">
    <location>
        <begin position="370"/>
        <end position="381"/>
    </location>
</feature>
<evidence type="ECO:0000256" key="2">
    <source>
        <dbReference type="ARBA" id="ARBA00022771"/>
    </source>
</evidence>
<feature type="region of interest" description="Disordered" evidence="5">
    <location>
        <begin position="268"/>
        <end position="567"/>
    </location>
</feature>
<proteinExistence type="predicted"/>
<feature type="compositionally biased region" description="Basic residues" evidence="5">
    <location>
        <begin position="478"/>
        <end position="491"/>
    </location>
</feature>
<feature type="compositionally biased region" description="Acidic residues" evidence="5">
    <location>
        <begin position="1154"/>
        <end position="1165"/>
    </location>
</feature>
<feature type="compositionally biased region" description="Basic residues" evidence="5">
    <location>
        <begin position="947"/>
        <end position="972"/>
    </location>
</feature>
<feature type="compositionally biased region" description="Polar residues" evidence="5">
    <location>
        <begin position="714"/>
        <end position="731"/>
    </location>
</feature>
<feature type="region of interest" description="Disordered" evidence="5">
    <location>
        <begin position="703"/>
        <end position="800"/>
    </location>
</feature>
<dbReference type="Gene3D" id="3.30.40.10">
    <property type="entry name" value="Zinc/RING finger domain, C3HC4 (zinc finger)"/>
    <property type="match status" value="1"/>
</dbReference>
<dbReference type="EMBL" id="SJOL01008950">
    <property type="protein sequence ID" value="TGZ59222.1"/>
    <property type="molecule type" value="Genomic_DNA"/>
</dbReference>
<evidence type="ECO:0000256" key="5">
    <source>
        <dbReference type="SAM" id="MobiDB-lite"/>
    </source>
</evidence>
<dbReference type="Proteomes" id="UP000308267">
    <property type="component" value="Unassembled WGS sequence"/>
</dbReference>
<feature type="compositionally biased region" description="Polar residues" evidence="5">
    <location>
        <begin position="1080"/>
        <end position="1099"/>
    </location>
</feature>
<sequence>MEASSEGDKGVLHKRECPETLKQQSEFAALCSFIHHFGADLGIYLTFPQLVQFLSLNSDANWKKWETLHIKLLNKLKYRARPERWEPVLGRFLQIHANDAEDLLLAGDLLQRGSGNPSTAANRKSVCTPPLVYYDLDFPIRTKMLLLLLETQFDRNQAFKEKVNLRSAVDLRFRPLGTDVWGRNYWLLKDSEVNVLLYREEAEHEKIRLVCETTDEIRQLHHELKDACPPESKLADILVHQCTPSNSLLETIATALLHNGIATAESEQLDSASSVMDREVKPFPPSPSTPPPTPVPAVTNGSAAPVKSSDLLIKTENTELCTKASPLSSESPVGEKAEENSLDNIHSVKADPQPPGDDESTTDGKVINGECTQPTENSKKCQSNKRTAKVKPNGNDSTEVRRSGRQRKPVEFLTMETLQPKRSRSSATATKPQEVHTKEGNKIVLSKHSRMRGSKSKLPQVPGDIGTASGNHNTESKQRRKKKKRRRRRKDGSRSNPWLCSSSSSESFDEDDTFEHALQQQFAESSDSDARRAKKANSTSDWNDKPESDFDPDDIGSDSDADSLTQGRNLARQKRLQRKLSSIGAGHLVPEQESPCQVCFRCHLPEWMLLCDRCDLGHHAMCLRPPLLIIPEGDWFCPRCQHATLVSALAECADAVDAEQKKQTLFKRMQERLNYVNISMTNILAEEDDGSVDKVSRARNRSRQNIIYRESDSSDGLSEDPSSGAESFTASSDDEDHSQRNRRVRRVKPSTRFPQTARSRRTVRLDSNSESEVTTYSSSSDSSAESPPVPAPRSTRKRQAHYNLSEAFKHLDEVLEEDEKYQQEKFLRKSRKTNASDASGNEACVQEPAERPGGRSRGKDLSNILGPDWKDWKPSKPRSRRRRLGGQLSSSSDESEVDGKSHRGSGDDDTDFKPPSGISSEVSELEGEEFGSSGATSSDNSWLCAARRTRKRRNRSVRSSRHQNRLRKRRRPIPQFEESENEASGEVLHRPKRNRTVVSYRESEEQDEDDPPLQKLRTRVRRGLSDDDEKSSNDNLSRGSADRGLVHICNTPRVERKNRRRILSSSESEYRPEDEMAGNEPQTEQKYPTDSASDSSGELSHTKLKISESSPEQSTIFEQSISEGPVVTSAIPPVSLAPSSFDWKHDNYKLQSQSDEESVLDETDDLLPSRPFSHSISPKPDIKPGNPFVAKESPDIFE</sequence>
<keyword evidence="3" id="KW-0862">Zinc</keyword>
<gene>
    <name evidence="7" type="ORF">CRM22_009189</name>
</gene>
<dbReference type="OrthoDB" id="10055895at2759"/>
<evidence type="ECO:0000259" key="6">
    <source>
        <dbReference type="PROSITE" id="PS50016"/>
    </source>
</evidence>
<dbReference type="InterPro" id="IPR019786">
    <property type="entry name" value="Zinc_finger_PHD-type_CS"/>
</dbReference>
<feature type="compositionally biased region" description="Polar residues" evidence="5">
    <location>
        <begin position="1107"/>
        <end position="1122"/>
    </location>
</feature>
<dbReference type="PANTHER" id="PTHR14296">
    <property type="entry name" value="REMODELING AND SPACING FACTOR 1"/>
    <property type="match status" value="1"/>
</dbReference>
<dbReference type="AlphaFoldDB" id="A0A4S2L7Q4"/>
<feature type="compositionally biased region" description="Basic residues" evidence="5">
    <location>
        <begin position="445"/>
        <end position="455"/>
    </location>
</feature>
<feature type="compositionally biased region" description="Basic residues" evidence="5">
    <location>
        <begin position="740"/>
        <end position="749"/>
    </location>
</feature>
<keyword evidence="1" id="KW-0479">Metal-binding</keyword>
<feature type="compositionally biased region" description="Acidic residues" evidence="5">
    <location>
        <begin position="549"/>
        <end position="561"/>
    </location>
</feature>
<dbReference type="GO" id="GO:0031213">
    <property type="term" value="C:RSF complex"/>
    <property type="evidence" value="ECO:0007669"/>
    <property type="project" value="InterPro"/>
</dbReference>
<evidence type="ECO:0000256" key="3">
    <source>
        <dbReference type="ARBA" id="ARBA00022833"/>
    </source>
</evidence>
<comment type="caution">
    <text evidence="7">The sequence shown here is derived from an EMBL/GenBank/DDBJ whole genome shotgun (WGS) entry which is preliminary data.</text>
</comment>
<feature type="domain" description="PHD-type" evidence="6">
    <location>
        <begin position="596"/>
        <end position="643"/>
    </location>
</feature>
<organism evidence="7 8">
    <name type="scientific">Opisthorchis felineus</name>
    <dbReference type="NCBI Taxonomy" id="147828"/>
    <lineage>
        <taxon>Eukaryota</taxon>
        <taxon>Metazoa</taxon>
        <taxon>Spiralia</taxon>
        <taxon>Lophotrochozoa</taxon>
        <taxon>Platyhelminthes</taxon>
        <taxon>Trematoda</taxon>
        <taxon>Digenea</taxon>
        <taxon>Opisthorchiida</taxon>
        <taxon>Opisthorchiata</taxon>
        <taxon>Opisthorchiidae</taxon>
        <taxon>Opisthorchis</taxon>
    </lineage>
</organism>
<dbReference type="PROSITE" id="PS50016">
    <property type="entry name" value="ZF_PHD_2"/>
    <property type="match status" value="1"/>
</dbReference>
<dbReference type="STRING" id="147828.A0A4S2L7Q4"/>